<evidence type="ECO:0000313" key="10">
    <source>
        <dbReference type="EMBL" id="KAF5893988.1"/>
    </source>
</evidence>
<keyword evidence="11" id="KW-1185">Reference proteome</keyword>
<comment type="caution">
    <text evidence="10">The sequence shown here is derived from an EMBL/GenBank/DDBJ whole genome shotgun (WGS) entry which is preliminary data.</text>
</comment>
<keyword evidence="3" id="KW-0863">Zinc-finger</keyword>
<dbReference type="SMART" id="SM00355">
    <property type="entry name" value="ZnF_C2H2"/>
    <property type="match status" value="4"/>
</dbReference>
<dbReference type="EMBL" id="QNUK01000400">
    <property type="protein sequence ID" value="KAF5893988.1"/>
    <property type="molecule type" value="Genomic_DNA"/>
</dbReference>
<dbReference type="PANTHER" id="PTHR46742:SF3">
    <property type="entry name" value="LYSINE-RICH COILED-COIL PROTEIN 1"/>
    <property type="match status" value="1"/>
</dbReference>
<dbReference type="GO" id="GO:0003676">
    <property type="term" value="F:nucleic acid binding"/>
    <property type="evidence" value="ECO:0007669"/>
    <property type="project" value="InterPro"/>
</dbReference>
<sequence length="271" mass="30087">MSVSEDSVSCPIENSVTVHLENVQNSTNVHSCDVEEETQNDTKLLEGMLTDTFCQVCEAVLMFESQRVSHYEGKKHAQRVRIYLQTKKAERNQQSHESDSSQVAFNSVGADPEKFCQLCNMVFSSPVVAKSHYEGKVHAKNMRKSSAPCSVDARTTVSPSVKAMEDTAETSTQGDAVQDRKESTASAAQGVDLSDPDKYCKLCTASFNNPMMAAEHYSGRKHQRNLARQEPQNKPEEQNEHGNSLTCPLCHVTLSSIDTYQAHMKGNKHQI</sequence>
<keyword evidence="2" id="KW-0479">Metal-binding</keyword>
<keyword evidence="4" id="KW-0862">Zinc</keyword>
<evidence type="ECO:0000256" key="5">
    <source>
        <dbReference type="ARBA" id="ARBA00023054"/>
    </source>
</evidence>
<dbReference type="Proteomes" id="UP000727407">
    <property type="component" value="Unassembled WGS sequence"/>
</dbReference>
<evidence type="ECO:0000256" key="6">
    <source>
        <dbReference type="ARBA" id="ARBA00023242"/>
    </source>
</evidence>
<dbReference type="AlphaFoldDB" id="A0A8J4X5K2"/>
<protein>
    <recommendedName>
        <fullName evidence="7">Lysine-rich coiled-coil protein 1</fullName>
    </recommendedName>
</protein>
<evidence type="ECO:0000256" key="4">
    <source>
        <dbReference type="ARBA" id="ARBA00022833"/>
    </source>
</evidence>
<evidence type="ECO:0000256" key="7">
    <source>
        <dbReference type="ARBA" id="ARBA00040329"/>
    </source>
</evidence>
<dbReference type="PROSITE" id="PS50171">
    <property type="entry name" value="ZF_MATRIN"/>
    <property type="match status" value="1"/>
</dbReference>
<feature type="region of interest" description="Disordered" evidence="8">
    <location>
        <begin position="150"/>
        <end position="190"/>
    </location>
</feature>
<dbReference type="InterPro" id="IPR013087">
    <property type="entry name" value="Znf_C2H2_type"/>
</dbReference>
<dbReference type="OrthoDB" id="1925236at2759"/>
<keyword evidence="5" id="KW-0175">Coiled coil</keyword>
<dbReference type="InterPro" id="IPR000690">
    <property type="entry name" value="Matrin/U1-C_Znf_C2H2"/>
</dbReference>
<feature type="domain" description="Matrin-type" evidence="9">
    <location>
        <begin position="198"/>
        <end position="228"/>
    </location>
</feature>
<evidence type="ECO:0000256" key="3">
    <source>
        <dbReference type="ARBA" id="ARBA00022771"/>
    </source>
</evidence>
<evidence type="ECO:0000259" key="9">
    <source>
        <dbReference type="PROSITE" id="PS50171"/>
    </source>
</evidence>
<evidence type="ECO:0000313" key="11">
    <source>
        <dbReference type="Proteomes" id="UP000727407"/>
    </source>
</evidence>
<feature type="region of interest" description="Disordered" evidence="8">
    <location>
        <begin position="217"/>
        <end position="244"/>
    </location>
</feature>
<feature type="non-terminal residue" evidence="10">
    <location>
        <position position="1"/>
    </location>
</feature>
<evidence type="ECO:0000256" key="1">
    <source>
        <dbReference type="ARBA" id="ARBA00004123"/>
    </source>
</evidence>
<dbReference type="PROSITE" id="PS00028">
    <property type="entry name" value="ZINC_FINGER_C2H2_1"/>
    <property type="match status" value="1"/>
</dbReference>
<evidence type="ECO:0000256" key="8">
    <source>
        <dbReference type="SAM" id="MobiDB-lite"/>
    </source>
</evidence>
<evidence type="ECO:0000256" key="2">
    <source>
        <dbReference type="ARBA" id="ARBA00022723"/>
    </source>
</evidence>
<dbReference type="GO" id="GO:0005634">
    <property type="term" value="C:nucleus"/>
    <property type="evidence" value="ECO:0007669"/>
    <property type="project" value="UniProtKB-SubCell"/>
</dbReference>
<dbReference type="SUPFAM" id="SSF57667">
    <property type="entry name" value="beta-beta-alpha zinc fingers"/>
    <property type="match status" value="4"/>
</dbReference>
<dbReference type="SMART" id="SM00451">
    <property type="entry name" value="ZnF_U1"/>
    <property type="match status" value="4"/>
</dbReference>
<dbReference type="PANTHER" id="PTHR46742">
    <property type="entry name" value="LYSINE-RICH COILED-COIL PROTEIN 1"/>
    <property type="match status" value="1"/>
</dbReference>
<keyword evidence="6" id="KW-0539">Nucleus</keyword>
<comment type="subcellular location">
    <subcellularLocation>
        <location evidence="1">Nucleus</location>
    </subcellularLocation>
</comment>
<organism evidence="10 11">
    <name type="scientific">Clarias magur</name>
    <name type="common">Asian catfish</name>
    <name type="synonym">Macropteronotus magur</name>
    <dbReference type="NCBI Taxonomy" id="1594786"/>
    <lineage>
        <taxon>Eukaryota</taxon>
        <taxon>Metazoa</taxon>
        <taxon>Chordata</taxon>
        <taxon>Craniata</taxon>
        <taxon>Vertebrata</taxon>
        <taxon>Euteleostomi</taxon>
        <taxon>Actinopterygii</taxon>
        <taxon>Neopterygii</taxon>
        <taxon>Teleostei</taxon>
        <taxon>Ostariophysi</taxon>
        <taxon>Siluriformes</taxon>
        <taxon>Clariidae</taxon>
        <taxon>Clarias</taxon>
    </lineage>
</organism>
<accession>A0A8J4X5K2</accession>
<reference evidence="10" key="1">
    <citation type="submission" date="2020-07" db="EMBL/GenBank/DDBJ databases">
        <title>Clarias magur genome sequencing, assembly and annotation.</title>
        <authorList>
            <person name="Kushwaha B."/>
            <person name="Kumar R."/>
            <person name="Das P."/>
            <person name="Joshi C.G."/>
            <person name="Kumar D."/>
            <person name="Nagpure N.S."/>
            <person name="Pandey M."/>
            <person name="Agarwal S."/>
            <person name="Srivastava S."/>
            <person name="Singh M."/>
            <person name="Sahoo L."/>
            <person name="Jayasankar P."/>
            <person name="Meher P.K."/>
            <person name="Koringa P.G."/>
            <person name="Iquebal M.A."/>
            <person name="Das S.P."/>
            <person name="Bit A."/>
            <person name="Patnaik S."/>
            <person name="Patel N."/>
            <person name="Shah T.M."/>
            <person name="Hinsu A."/>
            <person name="Jena J.K."/>
        </authorList>
    </citation>
    <scope>NUCLEOTIDE SEQUENCE</scope>
    <source>
        <strain evidence="10">CIFAMagur01</strain>
        <tissue evidence="10">Testis</tissue>
    </source>
</reference>
<dbReference type="InterPro" id="IPR003604">
    <property type="entry name" value="Matrin/U1-like-C_Znf_C2H2"/>
</dbReference>
<dbReference type="InterPro" id="IPR036236">
    <property type="entry name" value="Znf_C2H2_sf"/>
</dbReference>
<dbReference type="GO" id="GO:0008270">
    <property type="term" value="F:zinc ion binding"/>
    <property type="evidence" value="ECO:0007669"/>
    <property type="project" value="UniProtKB-KW"/>
</dbReference>
<dbReference type="Gene3D" id="3.30.160.60">
    <property type="entry name" value="Classic Zinc Finger"/>
    <property type="match status" value="4"/>
</dbReference>
<gene>
    <name evidence="10" type="ORF">DAT39_016316</name>
</gene>
<proteinExistence type="predicted"/>
<dbReference type="Pfam" id="PF12874">
    <property type="entry name" value="zf-met"/>
    <property type="match status" value="4"/>
</dbReference>
<name>A0A8J4X5K2_CLAMG</name>
<feature type="compositionally biased region" description="Basic and acidic residues" evidence="8">
    <location>
        <begin position="231"/>
        <end position="240"/>
    </location>
</feature>